<protein>
    <submittedName>
        <fullName evidence="1">Uncharacterized protein</fullName>
    </submittedName>
</protein>
<dbReference type="Pfam" id="PF17311">
    <property type="entry name" value="DUF5358"/>
    <property type="match status" value="1"/>
</dbReference>
<accession>A0A420XEW7</accession>
<dbReference type="InterPro" id="IPR035279">
    <property type="entry name" value="DUF5358"/>
</dbReference>
<keyword evidence="2" id="KW-1185">Reference proteome</keyword>
<organism evidence="1 2">
    <name type="scientific">Otariodibacter oris</name>
    <dbReference type="NCBI Taxonomy" id="1032623"/>
    <lineage>
        <taxon>Bacteria</taxon>
        <taxon>Pseudomonadati</taxon>
        <taxon>Pseudomonadota</taxon>
        <taxon>Gammaproteobacteria</taxon>
        <taxon>Pasteurellales</taxon>
        <taxon>Pasteurellaceae</taxon>
        <taxon>Otariodibacter</taxon>
    </lineage>
</organism>
<dbReference type="PROSITE" id="PS51257">
    <property type="entry name" value="PROKAR_LIPOPROTEIN"/>
    <property type="match status" value="1"/>
</dbReference>
<gene>
    <name evidence="1" type="ORF">DES31_1834</name>
</gene>
<dbReference type="Proteomes" id="UP000280099">
    <property type="component" value="Unassembled WGS sequence"/>
</dbReference>
<sequence>MLKKIVISTLCLGTVVACTSQPVEQPFPGEFIGADYILLDKDAKQWTMVSRQVEECIYPNLTRIQQEHFAPEDAYIHAQYVLFYPLEDIIGEDYVKMIQNDSKSMGYAKYQFKKYKTTMVPDLDMEQCKILREKAKNDLAVLKGEYLSGMAEDKQEQPSPSNDVATDNNKFFFDIIKWGSALLL</sequence>
<evidence type="ECO:0000313" key="1">
    <source>
        <dbReference type="EMBL" id="RKR70824.1"/>
    </source>
</evidence>
<dbReference type="AlphaFoldDB" id="A0A420XEW7"/>
<reference evidence="1 2" key="1">
    <citation type="submission" date="2018-10" db="EMBL/GenBank/DDBJ databases">
        <title>Genomic Encyclopedia of Type Strains, Phase IV (KMG-IV): sequencing the most valuable type-strain genomes for metagenomic binning, comparative biology and taxonomic classification.</title>
        <authorList>
            <person name="Goeker M."/>
        </authorList>
    </citation>
    <scope>NUCLEOTIDE SEQUENCE [LARGE SCALE GENOMIC DNA]</scope>
    <source>
        <strain evidence="1 2">DSM 23800</strain>
    </source>
</reference>
<dbReference type="RefSeq" id="WP_121124194.1">
    <property type="nucleotide sequence ID" value="NZ_CP016604.1"/>
</dbReference>
<dbReference type="EMBL" id="RBJC01000010">
    <property type="protein sequence ID" value="RKR70824.1"/>
    <property type="molecule type" value="Genomic_DNA"/>
</dbReference>
<evidence type="ECO:0000313" key="2">
    <source>
        <dbReference type="Proteomes" id="UP000280099"/>
    </source>
</evidence>
<name>A0A420XEW7_9PAST</name>
<dbReference type="OrthoDB" id="5687948at2"/>
<proteinExistence type="predicted"/>
<comment type="caution">
    <text evidence="1">The sequence shown here is derived from an EMBL/GenBank/DDBJ whole genome shotgun (WGS) entry which is preliminary data.</text>
</comment>